<sequence length="288" mass="30262">MKFCRLVQGGVDGWEADVRSGELAPAGSVRLAAWVAAAWGVVLLGWSAYNCFAETGFLTFLEGVFYYGGNATKAETGNLNYAVVYCAGAFLMLRGRDWARGVVVGVALVEGYNRVRSLTGALFDKPQRVWFTGTTEGVLKLATFSLGVVVTTLLVVVLVRSLLGDRSVAPWAPAPSPWAGQQAQQPALAQQQFAPPAQAVPQAPWGAQPQPPVGWQPGPVQPQQQWGGPVPPYQQVPPPGVPQQQPAQQPAPAAPQPGPVVPPPASGQSEQTSFLLRPPGEGGPAAQG</sequence>
<feature type="compositionally biased region" description="Pro residues" evidence="1">
    <location>
        <begin position="252"/>
        <end position="265"/>
    </location>
</feature>
<keyword evidence="2" id="KW-0472">Membrane</keyword>
<evidence type="ECO:0000313" key="3">
    <source>
        <dbReference type="EMBL" id="MBB4923640.1"/>
    </source>
</evidence>
<keyword evidence="4" id="KW-1185">Reference proteome</keyword>
<dbReference type="EMBL" id="JACHJV010000001">
    <property type="protein sequence ID" value="MBB4923640.1"/>
    <property type="molecule type" value="Genomic_DNA"/>
</dbReference>
<reference evidence="3 4" key="1">
    <citation type="submission" date="2020-08" db="EMBL/GenBank/DDBJ databases">
        <title>Sequencing the genomes of 1000 actinobacteria strains.</title>
        <authorList>
            <person name="Klenk H.-P."/>
        </authorList>
    </citation>
    <scope>NUCLEOTIDE SEQUENCE [LARGE SCALE GENOMIC DNA]</scope>
    <source>
        <strain evidence="3 4">DSM 41654</strain>
    </source>
</reference>
<name>A0A7W7VVL9_KITKI</name>
<comment type="caution">
    <text evidence="3">The sequence shown here is derived from an EMBL/GenBank/DDBJ whole genome shotgun (WGS) entry which is preliminary data.</text>
</comment>
<feature type="region of interest" description="Disordered" evidence="1">
    <location>
        <begin position="173"/>
        <end position="288"/>
    </location>
</feature>
<gene>
    <name evidence="3" type="ORF">FHR34_002633</name>
</gene>
<evidence type="ECO:0000313" key="4">
    <source>
        <dbReference type="Proteomes" id="UP000540506"/>
    </source>
</evidence>
<evidence type="ECO:0000256" key="1">
    <source>
        <dbReference type="SAM" id="MobiDB-lite"/>
    </source>
</evidence>
<dbReference type="Proteomes" id="UP000540506">
    <property type="component" value="Unassembled WGS sequence"/>
</dbReference>
<organism evidence="3 4">
    <name type="scientific">Kitasatospora kifunensis</name>
    <name type="common">Streptomyces kifunensis</name>
    <dbReference type="NCBI Taxonomy" id="58351"/>
    <lineage>
        <taxon>Bacteria</taxon>
        <taxon>Bacillati</taxon>
        <taxon>Actinomycetota</taxon>
        <taxon>Actinomycetes</taxon>
        <taxon>Kitasatosporales</taxon>
        <taxon>Streptomycetaceae</taxon>
        <taxon>Kitasatospora</taxon>
    </lineage>
</organism>
<feature type="transmembrane region" description="Helical" evidence="2">
    <location>
        <begin position="138"/>
        <end position="159"/>
    </location>
</feature>
<accession>A0A7W7VVL9</accession>
<feature type="compositionally biased region" description="Pro residues" evidence="1">
    <location>
        <begin position="229"/>
        <end position="241"/>
    </location>
</feature>
<dbReference type="AlphaFoldDB" id="A0A7W7VVL9"/>
<evidence type="ECO:0000256" key="2">
    <source>
        <dbReference type="SAM" id="Phobius"/>
    </source>
</evidence>
<feature type="compositionally biased region" description="Low complexity" evidence="1">
    <location>
        <begin position="173"/>
        <end position="208"/>
    </location>
</feature>
<feature type="compositionally biased region" description="Low complexity" evidence="1">
    <location>
        <begin position="242"/>
        <end position="251"/>
    </location>
</feature>
<feature type="compositionally biased region" description="Low complexity" evidence="1">
    <location>
        <begin position="215"/>
        <end position="228"/>
    </location>
</feature>
<keyword evidence="2" id="KW-0812">Transmembrane</keyword>
<keyword evidence="2" id="KW-1133">Transmembrane helix</keyword>
<proteinExistence type="predicted"/>
<protein>
    <submittedName>
        <fullName evidence="3">Uncharacterized protein</fullName>
    </submittedName>
</protein>